<organism evidence="4 5">
    <name type="scientific">Marasmius crinis-equi</name>
    <dbReference type="NCBI Taxonomy" id="585013"/>
    <lineage>
        <taxon>Eukaryota</taxon>
        <taxon>Fungi</taxon>
        <taxon>Dikarya</taxon>
        <taxon>Basidiomycota</taxon>
        <taxon>Agaricomycotina</taxon>
        <taxon>Agaricomycetes</taxon>
        <taxon>Agaricomycetidae</taxon>
        <taxon>Agaricales</taxon>
        <taxon>Marasmiineae</taxon>
        <taxon>Marasmiaceae</taxon>
        <taxon>Marasmius</taxon>
    </lineage>
</organism>
<dbReference type="InterPro" id="IPR040898">
    <property type="entry name" value="CxC6"/>
</dbReference>
<sequence length="607" mass="69872">MRITRHLKHEISFYSMPSSGAGPPAQLPAHVTAFLAYTFKPLSLADVHSLWTQLKDRIWEDPERALDDEEMGFFVEYMQEEMKEKHRLASSMYYPPCRECTECRRPIDKQTISRVRVTNFTLSGPEYAYSTSFRCLVCQIRFYPQYFVKGTHRFYYSPEIPSYIHFEQHAYISQKLCQIITAWMVLAWVSSQNSAAIYNGAMSSIELQDFRHDSAFSLRSIQIWRAFVLNALLRDCSEIGQALVLTENLEHDQRLKEAQCVRNERMDRHGQPERLHACAICERFIPTDLPGAFKGLRPLRAVVTDGVTIGRPCCKVHNCDKPLINNRAHFCHIHYASEKDKCVVVDCNNRARPSCKTCTMDSHKAMEDYHKLKGKGFFLLKKRLERVGVGSSQARDSFGSSETLSDDDEDLEDPAHKSDSGNQNVRARFARRRTHNEQLVVASCGVITGRATMFGAEAISGVKDFLKAVYPNRDELPDVIFHDNNCSLQSHLIAQHDDYFRNVILPVDVFHFKSKHKVTDEFCQKHCNPAQWSELVGDDGSWLFNSSIAEQTNSWIVGYQAIVRDMLPHNFDFFLDEMIKQRNELLIRRLWLAGKTPYRVPSAAKMQ</sequence>
<dbReference type="InterPro" id="IPR041539">
    <property type="entry name" value="CxC5"/>
</dbReference>
<gene>
    <name evidence="4" type="ORF">V5O48_015958</name>
</gene>
<evidence type="ECO:0008006" key="6">
    <source>
        <dbReference type="Google" id="ProtNLM"/>
    </source>
</evidence>
<evidence type="ECO:0000313" key="4">
    <source>
        <dbReference type="EMBL" id="KAL0566058.1"/>
    </source>
</evidence>
<comment type="caution">
    <text evidence="4">The sequence shown here is derived from an EMBL/GenBank/DDBJ whole genome shotgun (WGS) entry which is preliminary data.</text>
</comment>
<feature type="region of interest" description="Disordered" evidence="1">
    <location>
        <begin position="391"/>
        <end position="424"/>
    </location>
</feature>
<dbReference type="Proteomes" id="UP001465976">
    <property type="component" value="Unassembled WGS sequence"/>
</dbReference>
<evidence type="ECO:0000256" key="1">
    <source>
        <dbReference type="SAM" id="MobiDB-lite"/>
    </source>
</evidence>
<protein>
    <recommendedName>
        <fullName evidence="6">CxC6 like cysteine cluster associated with KDZ domain-containing protein</fullName>
    </recommendedName>
</protein>
<dbReference type="Pfam" id="PF18718">
    <property type="entry name" value="CxC5"/>
    <property type="match status" value="1"/>
</dbReference>
<dbReference type="EMBL" id="JBAHYK010002025">
    <property type="protein sequence ID" value="KAL0566058.1"/>
    <property type="molecule type" value="Genomic_DNA"/>
</dbReference>
<evidence type="ECO:0000313" key="5">
    <source>
        <dbReference type="Proteomes" id="UP001465976"/>
    </source>
</evidence>
<evidence type="ECO:0000259" key="2">
    <source>
        <dbReference type="Pfam" id="PF18718"/>
    </source>
</evidence>
<proteinExistence type="predicted"/>
<evidence type="ECO:0000259" key="3">
    <source>
        <dbReference type="Pfam" id="PF18721"/>
    </source>
</evidence>
<reference evidence="4 5" key="1">
    <citation type="submission" date="2024-02" db="EMBL/GenBank/DDBJ databases">
        <title>A draft genome for the cacao thread blight pathogen Marasmius crinis-equi.</title>
        <authorList>
            <person name="Cohen S.P."/>
            <person name="Baruah I.K."/>
            <person name="Amoako-Attah I."/>
            <person name="Bukari Y."/>
            <person name="Meinhardt L.W."/>
            <person name="Bailey B.A."/>
        </authorList>
    </citation>
    <scope>NUCLEOTIDE SEQUENCE [LARGE SCALE GENOMIC DNA]</scope>
    <source>
        <strain evidence="4 5">GH-76</strain>
    </source>
</reference>
<feature type="domain" description="CxC5 like cysteine cluster associated with KDZ" evidence="2">
    <location>
        <begin position="91"/>
        <end position="201"/>
    </location>
</feature>
<dbReference type="Pfam" id="PF18721">
    <property type="entry name" value="CxC6"/>
    <property type="match status" value="1"/>
</dbReference>
<keyword evidence="5" id="KW-1185">Reference proteome</keyword>
<accession>A0ABR3ETF9</accession>
<name>A0ABR3ETF9_9AGAR</name>
<feature type="domain" description="CxC6 like cysteine cluster associated with KDZ" evidence="3">
    <location>
        <begin position="303"/>
        <end position="368"/>
    </location>
</feature>